<reference evidence="1" key="1">
    <citation type="submission" date="2018-02" db="EMBL/GenBank/DDBJ databases">
        <title>Rhizophora mucronata_Transcriptome.</title>
        <authorList>
            <person name="Meera S.P."/>
            <person name="Sreeshan A."/>
            <person name="Augustine A."/>
        </authorList>
    </citation>
    <scope>NUCLEOTIDE SEQUENCE</scope>
    <source>
        <tissue evidence="1">Leaf</tissue>
    </source>
</reference>
<protein>
    <submittedName>
        <fullName evidence="1">Uncharacterized protein</fullName>
    </submittedName>
</protein>
<organism evidence="1">
    <name type="scientific">Rhizophora mucronata</name>
    <name type="common">Asiatic mangrove</name>
    <dbReference type="NCBI Taxonomy" id="61149"/>
    <lineage>
        <taxon>Eukaryota</taxon>
        <taxon>Viridiplantae</taxon>
        <taxon>Streptophyta</taxon>
        <taxon>Embryophyta</taxon>
        <taxon>Tracheophyta</taxon>
        <taxon>Spermatophyta</taxon>
        <taxon>Magnoliopsida</taxon>
        <taxon>eudicotyledons</taxon>
        <taxon>Gunneridae</taxon>
        <taxon>Pentapetalae</taxon>
        <taxon>rosids</taxon>
        <taxon>fabids</taxon>
        <taxon>Malpighiales</taxon>
        <taxon>Rhizophoraceae</taxon>
        <taxon>Rhizophora</taxon>
    </lineage>
</organism>
<evidence type="ECO:0000313" key="1">
    <source>
        <dbReference type="EMBL" id="MBX40338.1"/>
    </source>
</evidence>
<dbReference type="EMBL" id="GGEC01059854">
    <property type="protein sequence ID" value="MBX40338.1"/>
    <property type="molecule type" value="Transcribed_RNA"/>
</dbReference>
<dbReference type="AlphaFoldDB" id="A0A2P2NCZ6"/>
<name>A0A2P2NCZ6_RHIMU</name>
<proteinExistence type="predicted"/>
<accession>A0A2P2NCZ6</accession>
<sequence>MIVCSRFWILTSAEIDVLIGNPSLFFLDSKNP</sequence>